<evidence type="ECO:0000313" key="2">
    <source>
        <dbReference type="Proteomes" id="UP001497482"/>
    </source>
</evidence>
<organism evidence="1 2">
    <name type="scientific">Knipowitschia caucasica</name>
    <name type="common">Caucasian dwarf goby</name>
    <name type="synonym">Pomatoschistus caucasicus</name>
    <dbReference type="NCBI Taxonomy" id="637954"/>
    <lineage>
        <taxon>Eukaryota</taxon>
        <taxon>Metazoa</taxon>
        <taxon>Chordata</taxon>
        <taxon>Craniata</taxon>
        <taxon>Vertebrata</taxon>
        <taxon>Euteleostomi</taxon>
        <taxon>Actinopterygii</taxon>
        <taxon>Neopterygii</taxon>
        <taxon>Teleostei</taxon>
        <taxon>Neoteleostei</taxon>
        <taxon>Acanthomorphata</taxon>
        <taxon>Gobiaria</taxon>
        <taxon>Gobiiformes</taxon>
        <taxon>Gobioidei</taxon>
        <taxon>Gobiidae</taxon>
        <taxon>Gobiinae</taxon>
        <taxon>Knipowitschia</taxon>
    </lineage>
</organism>
<dbReference type="AlphaFoldDB" id="A0AAV2M847"/>
<accession>A0AAV2M847</accession>
<gene>
    <name evidence="1" type="ORF">KC01_LOCUS36249</name>
</gene>
<dbReference type="Proteomes" id="UP001497482">
    <property type="component" value="Chromosome 6"/>
</dbReference>
<keyword evidence="2" id="KW-1185">Reference proteome</keyword>
<evidence type="ECO:0000313" key="1">
    <source>
        <dbReference type="EMBL" id="CAL1609528.1"/>
    </source>
</evidence>
<protein>
    <submittedName>
        <fullName evidence="1">Uncharacterized protein</fullName>
    </submittedName>
</protein>
<sequence>MTMGDVIRIASELSLTTCSKLEKGYKLFVEKYVFNYEDKPEIWRGSCEGDVHQLFLCFRKDFVQPSG</sequence>
<reference evidence="1 2" key="1">
    <citation type="submission" date="2024-04" db="EMBL/GenBank/DDBJ databases">
        <authorList>
            <person name="Waldvogel A.-M."/>
            <person name="Schoenle A."/>
        </authorList>
    </citation>
    <scope>NUCLEOTIDE SEQUENCE [LARGE SCALE GENOMIC DNA]</scope>
</reference>
<dbReference type="EMBL" id="OZ035828">
    <property type="protein sequence ID" value="CAL1609528.1"/>
    <property type="molecule type" value="Genomic_DNA"/>
</dbReference>
<name>A0AAV2M847_KNICA</name>
<proteinExistence type="predicted"/>